<proteinExistence type="predicted"/>
<dbReference type="SUPFAM" id="SSF52047">
    <property type="entry name" value="RNI-like"/>
    <property type="match status" value="1"/>
</dbReference>
<gene>
    <name evidence="2" type="ORF">C1645_819328</name>
</gene>
<name>A0A397T9A9_9GLOM</name>
<evidence type="ECO:0000313" key="2">
    <source>
        <dbReference type="EMBL" id="RIA93476.1"/>
    </source>
</evidence>
<dbReference type="AlphaFoldDB" id="A0A397T9A9"/>
<dbReference type="EMBL" id="QKYT01000103">
    <property type="protein sequence ID" value="RIA93476.1"/>
    <property type="molecule type" value="Genomic_DNA"/>
</dbReference>
<protein>
    <recommendedName>
        <fullName evidence="4">F-box domain-containing protein</fullName>
    </recommendedName>
</protein>
<feature type="compositionally biased region" description="Low complexity" evidence="1">
    <location>
        <begin position="474"/>
        <end position="488"/>
    </location>
</feature>
<comment type="caution">
    <text evidence="2">The sequence shown here is derived from an EMBL/GenBank/DDBJ whole genome shotgun (WGS) entry which is preliminary data.</text>
</comment>
<sequence>MATICFIIKRIITFYKKKPGKSKENLLNKQIILPPDCMQKIIKYTIQISHNKKSLFTLLLVNKYWCENVIPILWNNPFKDLFPSTTFRHTPSRDPNVCYGLLRTYIACLDNDEYYLLFSKLNPLLQPFDMMIPNSFKTLYNYPIYLKELSYSDLENTIYTSFMMISLKYPKNYNIQQEKYQVYSIASSLCKLFLQNSIQLRFLLFNSSSTSNDYIYNNIGGLPYFVDIPDIQRYNNITIKPTLSNLTKFQFKGIKIRSKNVLSLLNSISIYSTKINHLDFNFDSNDYNFDLVQTIADIIKSQRQIFEFNLSNLQNNFSESIFLSLYSYHKSTLFSLKLLNIHFTKLSLKILSNFNHLKNLYLYNCNGFHKDFYHDFGTFNLKKLQICSENNDDNTRDLLLKLLKQSGSTLNHLGIDLVCNKENIDIILNYCPNIIVLFIINNDLLDWKDKFTSCSKKVFVKNLNIKYITTSSPNNNTNNNNNNNNNNNRYCKEF</sequence>
<dbReference type="OrthoDB" id="2315951at2759"/>
<accession>A0A397T9A9</accession>
<evidence type="ECO:0008006" key="4">
    <source>
        <dbReference type="Google" id="ProtNLM"/>
    </source>
</evidence>
<dbReference type="STRING" id="658196.A0A397T9A9"/>
<keyword evidence="3" id="KW-1185">Reference proteome</keyword>
<dbReference type="Proteomes" id="UP000265703">
    <property type="component" value="Unassembled WGS sequence"/>
</dbReference>
<evidence type="ECO:0000313" key="3">
    <source>
        <dbReference type="Proteomes" id="UP000265703"/>
    </source>
</evidence>
<reference evidence="2 3" key="1">
    <citation type="submission" date="2018-06" db="EMBL/GenBank/DDBJ databases">
        <title>Comparative genomics reveals the genomic features of Rhizophagus irregularis, R. cerebriforme, R. diaphanum and Gigaspora rosea, and their symbiotic lifestyle signature.</title>
        <authorList>
            <person name="Morin E."/>
            <person name="San Clemente H."/>
            <person name="Chen E.C.H."/>
            <person name="De La Providencia I."/>
            <person name="Hainaut M."/>
            <person name="Kuo A."/>
            <person name="Kohler A."/>
            <person name="Murat C."/>
            <person name="Tang N."/>
            <person name="Roy S."/>
            <person name="Loubradou J."/>
            <person name="Henrissat B."/>
            <person name="Grigoriev I.V."/>
            <person name="Corradi N."/>
            <person name="Roux C."/>
            <person name="Martin F.M."/>
        </authorList>
    </citation>
    <scope>NUCLEOTIDE SEQUENCE [LARGE SCALE GENOMIC DNA]</scope>
    <source>
        <strain evidence="2 3">DAOM 227022</strain>
    </source>
</reference>
<feature type="region of interest" description="Disordered" evidence="1">
    <location>
        <begin position="471"/>
        <end position="494"/>
    </location>
</feature>
<evidence type="ECO:0000256" key="1">
    <source>
        <dbReference type="SAM" id="MobiDB-lite"/>
    </source>
</evidence>
<organism evidence="2 3">
    <name type="scientific">Glomus cerebriforme</name>
    <dbReference type="NCBI Taxonomy" id="658196"/>
    <lineage>
        <taxon>Eukaryota</taxon>
        <taxon>Fungi</taxon>
        <taxon>Fungi incertae sedis</taxon>
        <taxon>Mucoromycota</taxon>
        <taxon>Glomeromycotina</taxon>
        <taxon>Glomeromycetes</taxon>
        <taxon>Glomerales</taxon>
        <taxon>Glomeraceae</taxon>
        <taxon>Glomus</taxon>
    </lineage>
</organism>